<dbReference type="PRINTS" id="PR02075">
    <property type="entry name" value="FIBSHEATHIP1"/>
</dbReference>
<evidence type="ECO:0000313" key="6">
    <source>
        <dbReference type="Proteomes" id="UP000515140"/>
    </source>
</evidence>
<accession>A0A6P5JL37</accession>
<dbReference type="RefSeq" id="XP_020834910.1">
    <property type="nucleotide sequence ID" value="XM_020979251.1"/>
</dbReference>
<feature type="compositionally biased region" description="Basic and acidic residues" evidence="5">
    <location>
        <begin position="611"/>
        <end position="621"/>
    </location>
</feature>
<evidence type="ECO:0000256" key="3">
    <source>
        <dbReference type="ARBA" id="ARBA00023054"/>
    </source>
</evidence>
<dbReference type="CTD" id="161835"/>
<feature type="compositionally biased region" description="Polar residues" evidence="5">
    <location>
        <begin position="34"/>
        <end position="50"/>
    </location>
</feature>
<organism evidence="6 7">
    <name type="scientific">Phascolarctos cinereus</name>
    <name type="common">Koala</name>
    <dbReference type="NCBI Taxonomy" id="38626"/>
    <lineage>
        <taxon>Eukaryota</taxon>
        <taxon>Metazoa</taxon>
        <taxon>Chordata</taxon>
        <taxon>Craniata</taxon>
        <taxon>Vertebrata</taxon>
        <taxon>Euteleostomi</taxon>
        <taxon>Mammalia</taxon>
        <taxon>Metatheria</taxon>
        <taxon>Diprotodontia</taxon>
        <taxon>Phascolarctidae</taxon>
        <taxon>Phascolarctos</taxon>
    </lineage>
</organism>
<dbReference type="AlphaFoldDB" id="A0A6P5JL37"/>
<dbReference type="InterPro" id="IPR026246">
    <property type="entry name" value="Fsip1"/>
</dbReference>
<protein>
    <recommendedName>
        <fullName evidence="2">Fibrous sheath-interacting protein 1</fullName>
    </recommendedName>
</protein>
<feature type="region of interest" description="Disordered" evidence="5">
    <location>
        <begin position="65"/>
        <end position="99"/>
    </location>
</feature>
<evidence type="ECO:0000313" key="7">
    <source>
        <dbReference type="RefSeq" id="XP_020834910.1"/>
    </source>
</evidence>
<dbReference type="Pfam" id="PF15554">
    <property type="entry name" value="FSIP1"/>
    <property type="match status" value="1"/>
</dbReference>
<feature type="region of interest" description="Disordered" evidence="5">
    <location>
        <begin position="265"/>
        <end position="288"/>
    </location>
</feature>
<dbReference type="InParanoid" id="A0A6P5JL37"/>
<gene>
    <name evidence="7" type="primary">FSIP1</name>
</gene>
<feature type="compositionally biased region" description="Low complexity" evidence="5">
    <location>
        <begin position="66"/>
        <end position="81"/>
    </location>
</feature>
<proteinExistence type="inferred from homology"/>
<evidence type="ECO:0000256" key="5">
    <source>
        <dbReference type="SAM" id="MobiDB-lite"/>
    </source>
</evidence>
<keyword evidence="3 4" id="KW-0175">Coiled coil</keyword>
<dbReference type="KEGG" id="pcw:110202875"/>
<sequence>MGHDYVGNVCGEEELVDRISMDIIRGNLDGISRPASNSRIHPESRSSSASLEVLTPEPVSIKVDTSINLNSSSQQSNTENYNFRESSSINGKKEHDTQKVDHNLHEQIKASCTEYSELNSSMIASEDEYEVQYFTLFDMPKDILSQVKEDVSKIKESDLQLQEAIKKMKRLDKLLVEKQFKEREIKKQGQEMRTKLWEELRIIKNFDAVQSNEEIENTKKFVTLATSSEETTECVHLEQEEPFVSVFHTQIPPEEYENCIEQARQESAYQSESNKSLIKPEKKPQRENYGELKGKKNQDFIKRNIELAKDSKNVVFMMDKEKRRLIELLKDIDNGEDTLPSTEDGESAWLIPEKGYMSAAHIEREQLAQIDSRLQEQFFSASLGLSNDFSGVDNQTGQEETVPNDNTQVKVTPGDEALRNTKEHREEKIRLKEIDQQLRELEENFAKTPQILSEEQLKILLEECLLEQRAEKENRNADGLQAESIQPSISFISQLLNMSPDLSSPEVENEDVLENRECETPGYYLTKTLGGQHHIAEFLVTETKEEERPRSTGDVASSDVEGYFMSKTLGIGRLKRPSFLDDPLYCITVDSSQSSEDEHLKLIDCPTESPSKPDELTTENKTEEEDRDS</sequence>
<feature type="compositionally biased region" description="Basic and acidic residues" evidence="5">
    <location>
        <begin position="278"/>
        <end position="288"/>
    </location>
</feature>
<dbReference type="GeneID" id="110202875"/>
<comment type="similarity">
    <text evidence="1">Belongs to the FSIP1 family.</text>
</comment>
<feature type="region of interest" description="Disordered" evidence="5">
    <location>
        <begin position="590"/>
        <end position="629"/>
    </location>
</feature>
<feature type="compositionally biased region" description="Polar residues" evidence="5">
    <location>
        <begin position="393"/>
        <end position="410"/>
    </location>
</feature>
<feature type="region of interest" description="Disordered" evidence="5">
    <location>
        <begin position="393"/>
        <end position="412"/>
    </location>
</feature>
<feature type="coiled-coil region" evidence="4">
    <location>
        <begin position="154"/>
        <end position="191"/>
    </location>
</feature>
<evidence type="ECO:0000256" key="1">
    <source>
        <dbReference type="ARBA" id="ARBA00010495"/>
    </source>
</evidence>
<evidence type="ECO:0000256" key="2">
    <source>
        <dbReference type="ARBA" id="ARBA00019480"/>
    </source>
</evidence>
<keyword evidence="6" id="KW-1185">Reference proteome</keyword>
<reference evidence="7" key="1">
    <citation type="submission" date="2025-08" db="UniProtKB">
        <authorList>
            <consortium name="RefSeq"/>
        </authorList>
    </citation>
    <scope>IDENTIFICATION</scope>
    <source>
        <tissue evidence="7">Spleen</tissue>
    </source>
</reference>
<feature type="compositionally biased region" description="Polar residues" evidence="5">
    <location>
        <begin position="265"/>
        <end position="276"/>
    </location>
</feature>
<name>A0A6P5JL37_PHACI</name>
<dbReference type="PANTHER" id="PTHR22012">
    <property type="entry name" value="FIBROUS SHEATH INTERACTING PROTEIN 1"/>
    <property type="match status" value="1"/>
</dbReference>
<dbReference type="FunCoup" id="A0A6P5JL37">
    <property type="interactions" value="50"/>
</dbReference>
<feature type="region of interest" description="Disordered" evidence="5">
    <location>
        <begin position="30"/>
        <end position="53"/>
    </location>
</feature>
<dbReference type="PANTHER" id="PTHR22012:SF2">
    <property type="entry name" value="FIBROUS SHEATH-INTERACTING PROTEIN 1"/>
    <property type="match status" value="1"/>
</dbReference>
<dbReference type="Proteomes" id="UP000515140">
    <property type="component" value="Unplaced"/>
</dbReference>
<evidence type="ECO:0000256" key="4">
    <source>
        <dbReference type="SAM" id="Coils"/>
    </source>
</evidence>